<dbReference type="RefSeq" id="WP_014855249.1">
    <property type="nucleotide sequence ID" value="NC_018178.1"/>
</dbReference>
<keyword evidence="1" id="KW-0812">Transmembrane</keyword>
<keyword evidence="1" id="KW-1133">Transmembrane helix</keyword>
<feature type="transmembrane region" description="Helical" evidence="1">
    <location>
        <begin position="15"/>
        <end position="35"/>
    </location>
</feature>
<dbReference type="OrthoDB" id="7868084at2"/>
<gene>
    <name evidence="2" type="ordered locus">MROS_0569</name>
</gene>
<dbReference type="HOGENOM" id="CLU_1508212_0_0_10"/>
<feature type="transmembrane region" description="Helical" evidence="1">
    <location>
        <begin position="130"/>
        <end position="150"/>
    </location>
</feature>
<accession>I6YTD7</accession>
<name>I6YTD7_MELRP</name>
<dbReference type="KEGG" id="mro:MROS_0569"/>
<keyword evidence="3" id="KW-1185">Reference proteome</keyword>
<sequence length="170" mass="18696">MDILKTATEWAKAEAFSTSFFILFGVMFLAASVGFGQLGKTELAKAYILPTLVAGILLLTIGLGLFISNNSRAKSFPAEYSKDTSAFVQSEITRVEKTMEEYQTIAIKVFPAIIAVAALLIIFIDKPIWRAISITTIAMLVVILLVDSNANARLKVYKKQLESVEIKEIN</sequence>
<reference evidence="2 3" key="1">
    <citation type="journal article" date="2013" name="PLoS ONE">
        <title>Genomic analysis of Melioribacter roseus, facultatively anaerobic organotrophic bacterium representing a novel deep lineage within Bacteriodetes/Chlorobi group.</title>
        <authorList>
            <person name="Kadnikov V.V."/>
            <person name="Mardanov A.V."/>
            <person name="Podosokorskaya O.A."/>
            <person name="Gavrilov S.N."/>
            <person name="Kublanov I.V."/>
            <person name="Beletsky A.V."/>
            <person name="Bonch-Osmolovskaya E.A."/>
            <person name="Ravin N.V."/>
        </authorList>
    </citation>
    <scope>NUCLEOTIDE SEQUENCE [LARGE SCALE GENOMIC DNA]</scope>
    <source>
        <strain evidence="3">JCM 17771 / P3M-2</strain>
    </source>
</reference>
<proteinExistence type="predicted"/>
<dbReference type="eggNOG" id="ENOG502ZC48">
    <property type="taxonomic scope" value="Bacteria"/>
</dbReference>
<organism evidence="2 3">
    <name type="scientific">Melioribacter roseus (strain DSM 23840 / JCM 17771 / VKM B-2668 / P3M-2)</name>
    <dbReference type="NCBI Taxonomy" id="1191523"/>
    <lineage>
        <taxon>Bacteria</taxon>
        <taxon>Pseudomonadati</taxon>
        <taxon>Ignavibacteriota</taxon>
        <taxon>Ignavibacteria</taxon>
        <taxon>Ignavibacteriales</taxon>
        <taxon>Melioribacteraceae</taxon>
        <taxon>Melioribacter</taxon>
    </lineage>
</organism>
<dbReference type="AlphaFoldDB" id="I6YTD7"/>
<evidence type="ECO:0000313" key="3">
    <source>
        <dbReference type="Proteomes" id="UP000009011"/>
    </source>
</evidence>
<protein>
    <submittedName>
        <fullName evidence="2">Uncharacterized protein</fullName>
    </submittedName>
</protein>
<feature type="transmembrane region" description="Helical" evidence="1">
    <location>
        <begin position="47"/>
        <end position="67"/>
    </location>
</feature>
<feature type="transmembrane region" description="Helical" evidence="1">
    <location>
        <begin position="105"/>
        <end position="124"/>
    </location>
</feature>
<dbReference type="PATRIC" id="fig|1191523.3.peg.592"/>
<dbReference type="Proteomes" id="UP000009011">
    <property type="component" value="Chromosome"/>
</dbReference>
<keyword evidence="1" id="KW-0472">Membrane</keyword>
<dbReference type="STRING" id="1191523.MROS_0569"/>
<dbReference type="EMBL" id="CP003557">
    <property type="protein sequence ID" value="AFN73812.1"/>
    <property type="molecule type" value="Genomic_DNA"/>
</dbReference>
<evidence type="ECO:0000256" key="1">
    <source>
        <dbReference type="SAM" id="Phobius"/>
    </source>
</evidence>
<evidence type="ECO:0000313" key="2">
    <source>
        <dbReference type="EMBL" id="AFN73812.1"/>
    </source>
</evidence>